<dbReference type="PROSITE" id="PS51294">
    <property type="entry name" value="HTH_MYB"/>
    <property type="match status" value="1"/>
</dbReference>
<dbReference type="InterPro" id="IPR001005">
    <property type="entry name" value="SANT/Myb"/>
</dbReference>
<evidence type="ECO:0008006" key="7">
    <source>
        <dbReference type="Google" id="ProtNLM"/>
    </source>
</evidence>
<dbReference type="PANTHER" id="PTHR45766">
    <property type="entry name" value="DNA ANNEALING HELICASE AND ENDONUCLEASE ZRANB3 FAMILY MEMBER"/>
    <property type="match status" value="1"/>
</dbReference>
<dbReference type="InterPro" id="IPR009057">
    <property type="entry name" value="Homeodomain-like_sf"/>
</dbReference>
<keyword evidence="1" id="KW-0378">Hydrolase</keyword>
<organism evidence="5 6">
    <name type="scientific">Basidiobolus ranarum</name>
    <dbReference type="NCBI Taxonomy" id="34480"/>
    <lineage>
        <taxon>Eukaryota</taxon>
        <taxon>Fungi</taxon>
        <taxon>Fungi incertae sedis</taxon>
        <taxon>Zoopagomycota</taxon>
        <taxon>Entomophthoromycotina</taxon>
        <taxon>Basidiobolomycetes</taxon>
        <taxon>Basidiobolales</taxon>
        <taxon>Basidiobolaceae</taxon>
        <taxon>Basidiobolus</taxon>
    </lineage>
</organism>
<dbReference type="PROSITE" id="PS50090">
    <property type="entry name" value="MYB_LIKE"/>
    <property type="match status" value="1"/>
</dbReference>
<protein>
    <recommendedName>
        <fullName evidence="7">Myb-like domain-containing protein</fullName>
    </recommendedName>
</protein>
<dbReference type="Gene3D" id="1.10.30.50">
    <property type="match status" value="1"/>
</dbReference>
<keyword evidence="6" id="KW-1185">Reference proteome</keyword>
<feature type="region of interest" description="Disordered" evidence="2">
    <location>
        <begin position="405"/>
        <end position="425"/>
    </location>
</feature>
<dbReference type="Proteomes" id="UP001479436">
    <property type="component" value="Unassembled WGS sequence"/>
</dbReference>
<accession>A0ABR2X0T3</accession>
<comment type="caution">
    <text evidence="5">The sequence shown here is derived from an EMBL/GenBank/DDBJ whole genome shotgun (WGS) entry which is preliminary data.</text>
</comment>
<evidence type="ECO:0000313" key="5">
    <source>
        <dbReference type="EMBL" id="KAK9767356.1"/>
    </source>
</evidence>
<evidence type="ECO:0000256" key="1">
    <source>
        <dbReference type="ARBA" id="ARBA00022801"/>
    </source>
</evidence>
<dbReference type="Pfam" id="PF00249">
    <property type="entry name" value="Myb_DNA-binding"/>
    <property type="match status" value="1"/>
</dbReference>
<dbReference type="SMART" id="SM00717">
    <property type="entry name" value="SANT"/>
    <property type="match status" value="1"/>
</dbReference>
<proteinExistence type="predicted"/>
<dbReference type="Pfam" id="PF01844">
    <property type="entry name" value="HNH"/>
    <property type="match status" value="1"/>
</dbReference>
<sequence>MTTTVSKNSRWRADRGRVKKDSENRIIDDKLARGPRGFVLCRYCQKETNNEYRTFCNPVCIHNFKLQTQPCYVRLKLFERDKGICMECGINAHGIFEGAASCSNLEIRLRYFGGLDDKWRLKVKKPLSDFTQHFTPGMFWEAAHIIGVYKGGGACSLDNYRTLCVPCHHKETKRENAERAALRKIEKQNLPKDQTFLHKYWNHKKIGASEPPKQVHDKDYSSLLPRTTESTSNLDNRLDENTPKPPPGLIIPQNKLNIKSSSTFKGVVHQVVSSGQLSGNSRSTVISGNISISGTQSVPDDAKRKKYWNEAVRTMLAYEEQEKGPNTDWDSIKLRYPDVFSPRRKASPSDAASLSEKKYIEIDLTLTPDEPAIITKYSQDGADFPTSRSTPKPTTKPQLVRCTAQPDKKVSTTEASPIASPCPKRRPFTAEEEQVLIDGVQKFGTNWVYIKSQHPELFATRTPVNLKDKARNLKKKGLLDY</sequence>
<dbReference type="CDD" id="cd11660">
    <property type="entry name" value="SANT_TRF"/>
    <property type="match status" value="1"/>
</dbReference>
<feature type="domain" description="Myb-like" evidence="3">
    <location>
        <begin position="420"/>
        <end position="474"/>
    </location>
</feature>
<evidence type="ECO:0000259" key="3">
    <source>
        <dbReference type="PROSITE" id="PS50090"/>
    </source>
</evidence>
<dbReference type="InterPro" id="IPR003615">
    <property type="entry name" value="HNH_nuc"/>
</dbReference>
<dbReference type="InterPro" id="IPR017930">
    <property type="entry name" value="Myb_dom"/>
</dbReference>
<evidence type="ECO:0000256" key="2">
    <source>
        <dbReference type="SAM" id="MobiDB-lite"/>
    </source>
</evidence>
<dbReference type="Gene3D" id="1.10.10.60">
    <property type="entry name" value="Homeodomain-like"/>
    <property type="match status" value="1"/>
</dbReference>
<name>A0ABR2X0T3_9FUNG</name>
<evidence type="ECO:0000259" key="4">
    <source>
        <dbReference type="PROSITE" id="PS51294"/>
    </source>
</evidence>
<feature type="region of interest" description="Disordered" evidence="2">
    <location>
        <begin position="225"/>
        <end position="253"/>
    </location>
</feature>
<evidence type="ECO:0000313" key="6">
    <source>
        <dbReference type="Proteomes" id="UP001479436"/>
    </source>
</evidence>
<dbReference type="SUPFAM" id="SSF46689">
    <property type="entry name" value="Homeodomain-like"/>
    <property type="match status" value="1"/>
</dbReference>
<reference evidence="5 6" key="1">
    <citation type="submission" date="2023-04" db="EMBL/GenBank/DDBJ databases">
        <title>Genome of Basidiobolus ranarum AG-B5.</title>
        <authorList>
            <person name="Stajich J.E."/>
            <person name="Carter-House D."/>
            <person name="Gryganskyi A."/>
        </authorList>
    </citation>
    <scope>NUCLEOTIDE SEQUENCE [LARGE SCALE GENOMIC DNA]</scope>
    <source>
        <strain evidence="5 6">AG-B5</strain>
    </source>
</reference>
<dbReference type="EMBL" id="JASJQH010000083">
    <property type="protein sequence ID" value="KAK9767356.1"/>
    <property type="molecule type" value="Genomic_DNA"/>
</dbReference>
<dbReference type="InterPro" id="IPR002711">
    <property type="entry name" value="HNH"/>
</dbReference>
<feature type="domain" description="HTH myb-type" evidence="4">
    <location>
        <begin position="424"/>
        <end position="478"/>
    </location>
</feature>
<dbReference type="CDD" id="cd00085">
    <property type="entry name" value="HNHc"/>
    <property type="match status" value="1"/>
</dbReference>
<gene>
    <name evidence="5" type="ORF">K7432_002933</name>
</gene>
<dbReference type="PANTHER" id="PTHR45766:SF6">
    <property type="entry name" value="SWI_SNF-RELATED MATRIX-ASSOCIATED ACTIN-DEPENDENT REGULATOR OF CHROMATIN SUBFAMILY A-LIKE PROTEIN 1"/>
    <property type="match status" value="1"/>
</dbReference>
<feature type="compositionally biased region" description="Polar residues" evidence="2">
    <location>
        <begin position="225"/>
        <end position="235"/>
    </location>
</feature>